<dbReference type="OrthoDB" id="414463at2759"/>
<dbReference type="SUPFAM" id="SSF102405">
    <property type="entry name" value="MCP/YpsA-like"/>
    <property type="match status" value="1"/>
</dbReference>
<dbReference type="GO" id="GO:0014074">
    <property type="term" value="P:response to purine-containing compound"/>
    <property type="evidence" value="ECO:0007669"/>
    <property type="project" value="EnsemblFungi"/>
</dbReference>
<protein>
    <recommendedName>
        <fullName evidence="2">Cytokinin riboside 5'-monophosphate phosphoribohydrolase</fullName>
    </recommendedName>
</protein>
<organism evidence="1">
    <name type="scientific">Lichtheimia ramosa</name>
    <dbReference type="NCBI Taxonomy" id="688394"/>
    <lineage>
        <taxon>Eukaryota</taxon>
        <taxon>Fungi</taxon>
        <taxon>Fungi incertae sedis</taxon>
        <taxon>Mucoromycota</taxon>
        <taxon>Mucoromycotina</taxon>
        <taxon>Mucoromycetes</taxon>
        <taxon>Mucorales</taxon>
        <taxon>Lichtheimiaceae</taxon>
        <taxon>Lichtheimia</taxon>
    </lineage>
</organism>
<dbReference type="EMBL" id="LK023341">
    <property type="protein sequence ID" value="CDS10773.1"/>
    <property type="molecule type" value="Genomic_DNA"/>
</dbReference>
<proteinExistence type="predicted"/>
<dbReference type="PANTHER" id="PTHR31223">
    <property type="entry name" value="LOG FAMILY PROTEIN YJL055W"/>
    <property type="match status" value="1"/>
</dbReference>
<dbReference type="GO" id="GO:0016799">
    <property type="term" value="F:hydrolase activity, hydrolyzing N-glycosyl compounds"/>
    <property type="evidence" value="ECO:0007669"/>
    <property type="project" value="TreeGrafter"/>
</dbReference>
<name>A0A077WUQ5_9FUNG</name>
<dbReference type="PANTHER" id="PTHR31223:SF70">
    <property type="entry name" value="LOG FAMILY PROTEIN YJL055W"/>
    <property type="match status" value="1"/>
</dbReference>
<evidence type="ECO:0008006" key="2">
    <source>
        <dbReference type="Google" id="ProtNLM"/>
    </source>
</evidence>
<sequence length="218" mass="23479">MTSTLPSLTCPTPASKAITSVCVFCGSGDGGNPEYREQATALGKALADNGYSLVYGGGSVGLMGAVAKAVLENGGKAKGIVPEPLYRNGSKQICETIIVPDMHTRKKTMGDHCDAFIVLPGGYGTAEEMLEMITWSQLNIHSKPILVLNTRGFFTPLVEWVNVAVREQFIRPNNANIFVTCNTIDELLQALKTYQAPSSRYELDWVTSSDGQNGRTLT</sequence>
<dbReference type="InterPro" id="IPR005269">
    <property type="entry name" value="LOG"/>
</dbReference>
<dbReference type="Pfam" id="PF03641">
    <property type="entry name" value="Lysine_decarbox"/>
    <property type="match status" value="1"/>
</dbReference>
<dbReference type="InterPro" id="IPR031100">
    <property type="entry name" value="LOG_fam"/>
</dbReference>
<dbReference type="Gene3D" id="3.40.50.450">
    <property type="match status" value="1"/>
</dbReference>
<dbReference type="GO" id="GO:0005829">
    <property type="term" value="C:cytosol"/>
    <property type="evidence" value="ECO:0007669"/>
    <property type="project" value="TreeGrafter"/>
</dbReference>
<accession>A0A077WUQ5</accession>
<dbReference type="GO" id="GO:0009691">
    <property type="term" value="P:cytokinin biosynthetic process"/>
    <property type="evidence" value="ECO:0007669"/>
    <property type="project" value="InterPro"/>
</dbReference>
<reference evidence="1" key="1">
    <citation type="journal article" date="2014" name="Genome Announc.">
        <title>De novo whole-genome sequence and genome annotation of Lichtheimia ramosa.</title>
        <authorList>
            <person name="Linde J."/>
            <person name="Schwartze V."/>
            <person name="Binder U."/>
            <person name="Lass-Florl C."/>
            <person name="Voigt K."/>
            <person name="Horn F."/>
        </authorList>
    </citation>
    <scope>NUCLEOTIDE SEQUENCE</scope>
    <source>
        <strain evidence="1">JMRC FSU:6197</strain>
    </source>
</reference>
<dbReference type="AlphaFoldDB" id="A0A077WUQ5"/>
<gene>
    <name evidence="1" type="ORF">LRAMOSA11259</name>
</gene>
<evidence type="ECO:0000313" key="1">
    <source>
        <dbReference type="EMBL" id="CDS10773.1"/>
    </source>
</evidence>
<dbReference type="NCBIfam" id="TIGR00730">
    <property type="entry name" value="Rossman fold protein, TIGR00730 family"/>
    <property type="match status" value="1"/>
</dbReference>